<protein>
    <submittedName>
        <fullName evidence="1">Uncharacterized protein</fullName>
    </submittedName>
</protein>
<reference evidence="1" key="1">
    <citation type="journal article" date="2014" name="Front. Microbiol.">
        <title>High frequency of phylogenetically diverse reductive dehalogenase-homologous genes in deep subseafloor sedimentary metagenomes.</title>
        <authorList>
            <person name="Kawai M."/>
            <person name="Futagami T."/>
            <person name="Toyoda A."/>
            <person name="Takaki Y."/>
            <person name="Nishi S."/>
            <person name="Hori S."/>
            <person name="Arai W."/>
            <person name="Tsubouchi T."/>
            <person name="Morono Y."/>
            <person name="Uchiyama I."/>
            <person name="Ito T."/>
            <person name="Fujiyama A."/>
            <person name="Inagaki F."/>
            <person name="Takami H."/>
        </authorList>
    </citation>
    <scope>NUCLEOTIDE SEQUENCE</scope>
    <source>
        <strain evidence="1">Expedition CK06-06</strain>
    </source>
</reference>
<proteinExistence type="predicted"/>
<comment type="caution">
    <text evidence="1">The sequence shown here is derived from an EMBL/GenBank/DDBJ whole genome shotgun (WGS) entry which is preliminary data.</text>
</comment>
<sequence>MKNKKYLNCVVTKVNGDVFNNPLKLSEAYLVSQLAQEHRKVVVTCATTHKAHYDSMFG</sequence>
<organism evidence="1">
    <name type="scientific">marine sediment metagenome</name>
    <dbReference type="NCBI Taxonomy" id="412755"/>
    <lineage>
        <taxon>unclassified sequences</taxon>
        <taxon>metagenomes</taxon>
        <taxon>ecological metagenomes</taxon>
    </lineage>
</organism>
<name>X1CBP8_9ZZZZ</name>
<dbReference type="AlphaFoldDB" id="X1CBP8"/>
<dbReference type="EMBL" id="BART01028824">
    <property type="protein sequence ID" value="GAG93733.1"/>
    <property type="molecule type" value="Genomic_DNA"/>
</dbReference>
<gene>
    <name evidence="1" type="ORF">S01H4_50725</name>
</gene>
<evidence type="ECO:0000313" key="1">
    <source>
        <dbReference type="EMBL" id="GAG93733.1"/>
    </source>
</evidence>
<accession>X1CBP8</accession>